<dbReference type="EMBL" id="JAOYFB010000004">
    <property type="protein sequence ID" value="KAK4014025.1"/>
    <property type="molecule type" value="Genomic_DNA"/>
</dbReference>
<name>A0ABQ9ZM69_9CRUS</name>
<protein>
    <submittedName>
        <fullName evidence="1">Uncharacterized protein</fullName>
    </submittedName>
</protein>
<evidence type="ECO:0000313" key="1">
    <source>
        <dbReference type="EMBL" id="KAK4014025.1"/>
    </source>
</evidence>
<reference evidence="1 2" key="1">
    <citation type="journal article" date="2023" name="Nucleic Acids Res.">
        <title>The hologenome of Daphnia magna reveals possible DNA methylation and microbiome-mediated evolution of the host genome.</title>
        <authorList>
            <person name="Chaturvedi A."/>
            <person name="Li X."/>
            <person name="Dhandapani V."/>
            <person name="Marshall H."/>
            <person name="Kissane S."/>
            <person name="Cuenca-Cambronero M."/>
            <person name="Asole G."/>
            <person name="Calvet F."/>
            <person name="Ruiz-Romero M."/>
            <person name="Marangio P."/>
            <person name="Guigo R."/>
            <person name="Rago D."/>
            <person name="Mirbahai L."/>
            <person name="Eastwood N."/>
            <person name="Colbourne J.K."/>
            <person name="Zhou J."/>
            <person name="Mallon E."/>
            <person name="Orsini L."/>
        </authorList>
    </citation>
    <scope>NUCLEOTIDE SEQUENCE [LARGE SCALE GENOMIC DNA]</scope>
    <source>
        <strain evidence="1">LRV0_1</strain>
    </source>
</reference>
<dbReference type="Proteomes" id="UP001234178">
    <property type="component" value="Unassembled WGS sequence"/>
</dbReference>
<gene>
    <name evidence="1" type="ORF">OUZ56_026571</name>
</gene>
<comment type="caution">
    <text evidence="1">The sequence shown here is derived from an EMBL/GenBank/DDBJ whole genome shotgun (WGS) entry which is preliminary data.</text>
</comment>
<organism evidence="1 2">
    <name type="scientific">Daphnia magna</name>
    <dbReference type="NCBI Taxonomy" id="35525"/>
    <lineage>
        <taxon>Eukaryota</taxon>
        <taxon>Metazoa</taxon>
        <taxon>Ecdysozoa</taxon>
        <taxon>Arthropoda</taxon>
        <taxon>Crustacea</taxon>
        <taxon>Branchiopoda</taxon>
        <taxon>Diplostraca</taxon>
        <taxon>Cladocera</taxon>
        <taxon>Anomopoda</taxon>
        <taxon>Daphniidae</taxon>
        <taxon>Daphnia</taxon>
    </lineage>
</organism>
<proteinExistence type="predicted"/>
<keyword evidence="2" id="KW-1185">Reference proteome</keyword>
<accession>A0ABQ9ZM69</accession>
<evidence type="ECO:0000313" key="2">
    <source>
        <dbReference type="Proteomes" id="UP001234178"/>
    </source>
</evidence>
<sequence length="140" mass="15901">MLRLQRLRGQEAPPVGQLEKQTLSPRNTLQRRLPQNDNYHLSKENLAMLQGLQHAMTQLASAVDDLEKESRIGNFGVISESTSLSDRSFNLHPRHTTSCRIFQSEVISSCSLYSRSFAMRAFSYKTASVSENVSSRRFSH</sequence>